<evidence type="ECO:0000313" key="2">
    <source>
        <dbReference type="EMBL" id="SPQ97821.1"/>
    </source>
</evidence>
<sequence length="147" mass="16203">MMKVQMTALLVAVMAMACTGALASEYSDNSDDAYESHDGCFPVDPTASKKWCIDNCHNPERVFCPSDFCSKGCAPHGYEQKSVTELSHSSQDCFTISPIATTEWCHDNCHNTPPYCPSDLCSPGCAPAGYTQRSFQDQYYDEYGYSS</sequence>
<dbReference type="EMBL" id="OVEO01000008">
    <property type="protein sequence ID" value="SPQ97821.1"/>
    <property type="molecule type" value="Genomic_DNA"/>
</dbReference>
<accession>A0A3P3YCB4</accession>
<feature type="signal peptide" evidence="1">
    <location>
        <begin position="1"/>
        <end position="23"/>
    </location>
</feature>
<name>A0A3P3YCB4_PLABS</name>
<evidence type="ECO:0000256" key="1">
    <source>
        <dbReference type="SAM" id="SignalP"/>
    </source>
</evidence>
<evidence type="ECO:0008006" key="4">
    <source>
        <dbReference type="Google" id="ProtNLM"/>
    </source>
</evidence>
<keyword evidence="1" id="KW-0732">Signal</keyword>
<organism evidence="2 3">
    <name type="scientific">Plasmodiophora brassicae</name>
    <name type="common">Clubroot disease agent</name>
    <dbReference type="NCBI Taxonomy" id="37360"/>
    <lineage>
        <taxon>Eukaryota</taxon>
        <taxon>Sar</taxon>
        <taxon>Rhizaria</taxon>
        <taxon>Endomyxa</taxon>
        <taxon>Phytomyxea</taxon>
        <taxon>Plasmodiophorida</taxon>
        <taxon>Plasmodiophoridae</taxon>
        <taxon>Plasmodiophora</taxon>
    </lineage>
</organism>
<dbReference type="Proteomes" id="UP000290189">
    <property type="component" value="Unassembled WGS sequence"/>
</dbReference>
<reference evidence="2 3" key="1">
    <citation type="submission" date="2018-03" db="EMBL/GenBank/DDBJ databases">
        <authorList>
            <person name="Fogelqvist J."/>
        </authorList>
    </citation>
    <scope>NUCLEOTIDE SEQUENCE [LARGE SCALE GENOMIC DNA]</scope>
</reference>
<dbReference type="PROSITE" id="PS51257">
    <property type="entry name" value="PROKAR_LIPOPROTEIN"/>
    <property type="match status" value="1"/>
</dbReference>
<keyword evidence="2" id="KW-0496">Mitochondrion</keyword>
<gene>
    <name evidence="2" type="ORF">PLBR_LOCUS5036</name>
</gene>
<protein>
    <recommendedName>
        <fullName evidence="4">ShKT domain-containing protein</fullName>
    </recommendedName>
</protein>
<feature type="chain" id="PRO_5017955485" description="ShKT domain-containing protein" evidence="1">
    <location>
        <begin position="24"/>
        <end position="147"/>
    </location>
</feature>
<dbReference type="AlphaFoldDB" id="A0A3P3YCB4"/>
<proteinExistence type="predicted"/>
<evidence type="ECO:0000313" key="3">
    <source>
        <dbReference type="Proteomes" id="UP000290189"/>
    </source>
</evidence>
<geneLocation type="mitochondrion" evidence="2"/>